<evidence type="ECO:0000256" key="6">
    <source>
        <dbReference type="ARBA" id="ARBA00023012"/>
    </source>
</evidence>
<feature type="transmembrane region" description="Helical" evidence="7">
    <location>
        <begin position="37"/>
        <end position="55"/>
    </location>
</feature>
<gene>
    <name evidence="9" type="ORF">H8S62_10325</name>
</gene>
<keyword evidence="10" id="KW-1185">Reference proteome</keyword>
<dbReference type="InterPro" id="IPR005467">
    <property type="entry name" value="His_kinase_dom"/>
</dbReference>
<dbReference type="PANTHER" id="PTHR44936">
    <property type="entry name" value="SENSOR PROTEIN CREC"/>
    <property type="match status" value="1"/>
</dbReference>
<keyword evidence="5 9" id="KW-0418">Kinase</keyword>
<dbReference type="Pfam" id="PF02518">
    <property type="entry name" value="HATPase_c"/>
    <property type="match status" value="1"/>
</dbReference>
<evidence type="ECO:0000256" key="1">
    <source>
        <dbReference type="ARBA" id="ARBA00000085"/>
    </source>
</evidence>
<keyword evidence="7" id="KW-0472">Membrane</keyword>
<sequence length="337" mass="37184">MTLKTYLRDKLPYLLAMAFAVVFTAVLLSVLRVHPSAVAFLCLVFSLCGLIPLAAEGAVKLAYYREAAARLDALGEKYLFSELMDEAGFAEGEFFCEAMAAVNKSMNDHVSAARRDMSEYREYVETWVHEIKTPIASARLTLENHPWEQTAALEEELFEIDGYVEQALFYARSGAVERDYLVKAMPLREAAASAVKKYARSLVGSGFQLELDGLDAIAYSDPKWVEFILGQLVSNAVKYRGPQPRLTFSQRVEAASVTLIVADNGPGIRPEDLPRVFDKGFTGQNGRMLATKSTGLGLYLCKKLCDRLGLGLGLRSVEGRGTAAELTFPKGRFHLAE</sequence>
<feature type="domain" description="Histidine kinase" evidence="8">
    <location>
        <begin position="126"/>
        <end position="332"/>
    </location>
</feature>
<comment type="catalytic activity">
    <reaction evidence="1">
        <text>ATP + protein L-histidine = ADP + protein N-phospho-L-histidine.</text>
        <dbReference type="EC" id="2.7.13.3"/>
    </reaction>
</comment>
<dbReference type="PANTHER" id="PTHR44936:SF9">
    <property type="entry name" value="SENSOR PROTEIN CREC"/>
    <property type="match status" value="1"/>
</dbReference>
<dbReference type="SMART" id="SM00387">
    <property type="entry name" value="HATPase_c"/>
    <property type="match status" value="1"/>
</dbReference>
<organism evidence="9 10">
    <name type="scientific">Lawsonibacter faecis</name>
    <dbReference type="NCBI Taxonomy" id="2763052"/>
    <lineage>
        <taxon>Bacteria</taxon>
        <taxon>Bacillati</taxon>
        <taxon>Bacillota</taxon>
        <taxon>Clostridia</taxon>
        <taxon>Eubacteriales</taxon>
        <taxon>Oscillospiraceae</taxon>
        <taxon>Lawsonibacter</taxon>
    </lineage>
</organism>
<evidence type="ECO:0000313" key="10">
    <source>
        <dbReference type="Proteomes" id="UP000607645"/>
    </source>
</evidence>
<evidence type="ECO:0000256" key="4">
    <source>
        <dbReference type="ARBA" id="ARBA00022679"/>
    </source>
</evidence>
<keyword evidence="7" id="KW-0812">Transmembrane</keyword>
<keyword evidence="7" id="KW-1133">Transmembrane helix</keyword>
<dbReference type="SUPFAM" id="SSF55874">
    <property type="entry name" value="ATPase domain of HSP90 chaperone/DNA topoisomerase II/histidine kinase"/>
    <property type="match status" value="1"/>
</dbReference>
<dbReference type="EMBL" id="JACOPQ010000007">
    <property type="protein sequence ID" value="MBC5737399.1"/>
    <property type="molecule type" value="Genomic_DNA"/>
</dbReference>
<evidence type="ECO:0000256" key="5">
    <source>
        <dbReference type="ARBA" id="ARBA00022777"/>
    </source>
</evidence>
<dbReference type="RefSeq" id="WP_155149916.1">
    <property type="nucleotide sequence ID" value="NZ_JACOPQ010000007.1"/>
</dbReference>
<evidence type="ECO:0000256" key="3">
    <source>
        <dbReference type="ARBA" id="ARBA00022553"/>
    </source>
</evidence>
<dbReference type="PRINTS" id="PR00344">
    <property type="entry name" value="BCTRLSENSOR"/>
</dbReference>
<dbReference type="GO" id="GO:0004673">
    <property type="term" value="F:protein histidine kinase activity"/>
    <property type="evidence" value="ECO:0007669"/>
    <property type="project" value="UniProtKB-EC"/>
</dbReference>
<keyword evidence="3" id="KW-0597">Phosphoprotein</keyword>
<reference evidence="9" key="1">
    <citation type="submission" date="2020-08" db="EMBL/GenBank/DDBJ databases">
        <title>Genome public.</title>
        <authorList>
            <person name="Liu C."/>
            <person name="Sun Q."/>
        </authorList>
    </citation>
    <scope>NUCLEOTIDE SEQUENCE</scope>
    <source>
        <strain evidence="9">NSJ-52</strain>
    </source>
</reference>
<keyword evidence="6" id="KW-0902">Two-component regulatory system</keyword>
<dbReference type="InterPro" id="IPR004358">
    <property type="entry name" value="Sig_transdc_His_kin-like_C"/>
</dbReference>
<evidence type="ECO:0000313" key="9">
    <source>
        <dbReference type="EMBL" id="MBC5737399.1"/>
    </source>
</evidence>
<evidence type="ECO:0000256" key="2">
    <source>
        <dbReference type="ARBA" id="ARBA00012438"/>
    </source>
</evidence>
<proteinExistence type="predicted"/>
<dbReference type="InterPro" id="IPR036890">
    <property type="entry name" value="HATPase_C_sf"/>
</dbReference>
<dbReference type="Proteomes" id="UP000607645">
    <property type="component" value="Unassembled WGS sequence"/>
</dbReference>
<dbReference type="Gene3D" id="3.30.565.10">
    <property type="entry name" value="Histidine kinase-like ATPase, C-terminal domain"/>
    <property type="match status" value="1"/>
</dbReference>
<dbReference type="InterPro" id="IPR003594">
    <property type="entry name" value="HATPase_dom"/>
</dbReference>
<name>A0A8J6JM48_9FIRM</name>
<keyword evidence="4" id="KW-0808">Transferase</keyword>
<accession>A0A8J6JM48</accession>
<dbReference type="InterPro" id="IPR050980">
    <property type="entry name" value="2C_sensor_his_kinase"/>
</dbReference>
<dbReference type="GO" id="GO:0000160">
    <property type="term" value="P:phosphorelay signal transduction system"/>
    <property type="evidence" value="ECO:0007669"/>
    <property type="project" value="UniProtKB-KW"/>
</dbReference>
<protein>
    <recommendedName>
        <fullName evidence="2">histidine kinase</fullName>
        <ecNumber evidence="2">2.7.13.3</ecNumber>
    </recommendedName>
</protein>
<comment type="caution">
    <text evidence="9">The sequence shown here is derived from an EMBL/GenBank/DDBJ whole genome shotgun (WGS) entry which is preliminary data.</text>
</comment>
<dbReference type="AlphaFoldDB" id="A0A8J6JM48"/>
<dbReference type="PROSITE" id="PS50109">
    <property type="entry name" value="HIS_KIN"/>
    <property type="match status" value="1"/>
</dbReference>
<evidence type="ECO:0000256" key="7">
    <source>
        <dbReference type="SAM" id="Phobius"/>
    </source>
</evidence>
<evidence type="ECO:0000259" key="8">
    <source>
        <dbReference type="PROSITE" id="PS50109"/>
    </source>
</evidence>
<feature type="transmembrane region" description="Helical" evidence="7">
    <location>
        <begin position="12"/>
        <end position="31"/>
    </location>
</feature>
<dbReference type="EC" id="2.7.13.3" evidence="2"/>